<evidence type="ECO:0000256" key="5">
    <source>
        <dbReference type="ARBA" id="ARBA00022723"/>
    </source>
</evidence>
<dbReference type="GO" id="GO:0051539">
    <property type="term" value="F:4 iron, 4 sulfur cluster binding"/>
    <property type="evidence" value="ECO:0007669"/>
    <property type="project" value="UniProtKB-KW"/>
</dbReference>
<evidence type="ECO:0000259" key="9">
    <source>
        <dbReference type="PROSITE" id="PS51918"/>
    </source>
</evidence>
<dbReference type="InterPro" id="IPR050377">
    <property type="entry name" value="Radical_SAM_PqqE_MftC-like"/>
</dbReference>
<dbReference type="Gene3D" id="3.20.20.70">
    <property type="entry name" value="Aldolase class I"/>
    <property type="match status" value="1"/>
</dbReference>
<dbReference type="SUPFAM" id="SSF102114">
    <property type="entry name" value="Radical SAM enzymes"/>
    <property type="match status" value="1"/>
</dbReference>
<gene>
    <name evidence="10" type="ORF">GX533_01985</name>
</gene>
<dbReference type="InterPro" id="IPR006638">
    <property type="entry name" value="Elp3/MiaA/NifB-like_rSAM"/>
</dbReference>
<accession>A0A832QF94</accession>
<dbReference type="SMART" id="SM00729">
    <property type="entry name" value="Elp3"/>
    <property type="match status" value="1"/>
</dbReference>
<dbReference type="Pfam" id="PF04055">
    <property type="entry name" value="Radical_SAM"/>
    <property type="match status" value="1"/>
</dbReference>
<dbReference type="GO" id="GO:0046872">
    <property type="term" value="F:metal ion binding"/>
    <property type="evidence" value="ECO:0007669"/>
    <property type="project" value="UniProtKB-KW"/>
</dbReference>
<dbReference type="CDD" id="cd01335">
    <property type="entry name" value="Radical_SAM"/>
    <property type="match status" value="1"/>
</dbReference>
<dbReference type="InterPro" id="IPR012840">
    <property type="entry name" value="NrdG2"/>
</dbReference>
<keyword evidence="5" id="KW-0479">Metal-binding</keyword>
<evidence type="ECO:0000256" key="1">
    <source>
        <dbReference type="ARBA" id="ARBA00001966"/>
    </source>
</evidence>
<evidence type="ECO:0000256" key="3">
    <source>
        <dbReference type="ARBA" id="ARBA00022485"/>
    </source>
</evidence>
<evidence type="ECO:0000256" key="4">
    <source>
        <dbReference type="ARBA" id="ARBA00022691"/>
    </source>
</evidence>
<evidence type="ECO:0000256" key="6">
    <source>
        <dbReference type="ARBA" id="ARBA00023002"/>
    </source>
</evidence>
<dbReference type="SFLD" id="SFLDS00029">
    <property type="entry name" value="Radical_SAM"/>
    <property type="match status" value="1"/>
</dbReference>
<dbReference type="NCBIfam" id="TIGR02495">
    <property type="entry name" value="NrdG2"/>
    <property type="match status" value="1"/>
</dbReference>
<reference evidence="10 11" key="1">
    <citation type="journal article" date="2020" name="Biotechnol. Biofuels">
        <title>New insights from the biogas microbiome by comprehensive genome-resolved metagenomics of nearly 1600 species originating from multiple anaerobic digesters.</title>
        <authorList>
            <person name="Campanaro S."/>
            <person name="Treu L."/>
            <person name="Rodriguez-R L.M."/>
            <person name="Kovalovszki A."/>
            <person name="Ziels R.M."/>
            <person name="Maus I."/>
            <person name="Zhu X."/>
            <person name="Kougias P.G."/>
            <person name="Basile A."/>
            <person name="Luo G."/>
            <person name="Schluter A."/>
            <person name="Konstantinidis K.T."/>
            <person name="Angelidaki I."/>
        </authorList>
    </citation>
    <scope>NUCLEOTIDE SEQUENCE [LARGE SCALE GENOMIC DNA]</scope>
    <source>
        <strain evidence="10">AS05jafATM_89</strain>
    </source>
</reference>
<dbReference type="AlphaFoldDB" id="A0A832QF94"/>
<evidence type="ECO:0000256" key="2">
    <source>
        <dbReference type="ARBA" id="ARBA00009777"/>
    </source>
</evidence>
<dbReference type="InterPro" id="IPR058240">
    <property type="entry name" value="rSAM_sf"/>
</dbReference>
<keyword evidence="6" id="KW-0560">Oxidoreductase</keyword>
<dbReference type="PANTHER" id="PTHR11228:SF27">
    <property type="entry name" value="GLYCYL-RADICAL ENZYME ACTIVATING ENZYME MJ1227-RELATED"/>
    <property type="match status" value="1"/>
</dbReference>
<keyword evidence="7" id="KW-0408">Iron</keyword>
<protein>
    <submittedName>
        <fullName evidence="10">Anaerobic ribonucleoside-triphosphate reductase activating protein</fullName>
    </submittedName>
</protein>
<dbReference type="PROSITE" id="PS01087">
    <property type="entry name" value="RADICAL_ACTIVATING"/>
    <property type="match status" value="1"/>
</dbReference>
<dbReference type="GO" id="GO:0016491">
    <property type="term" value="F:oxidoreductase activity"/>
    <property type="evidence" value="ECO:0007669"/>
    <property type="project" value="UniProtKB-KW"/>
</dbReference>
<organism evidence="10 11">
    <name type="scientific">Candidatus Dojkabacteria bacterium</name>
    <dbReference type="NCBI Taxonomy" id="2099670"/>
    <lineage>
        <taxon>Bacteria</taxon>
        <taxon>Candidatus Dojkabacteria</taxon>
    </lineage>
</organism>
<evidence type="ECO:0000313" key="11">
    <source>
        <dbReference type="Proteomes" id="UP000576550"/>
    </source>
</evidence>
<proteinExistence type="inferred from homology"/>
<dbReference type="InterPro" id="IPR001989">
    <property type="entry name" value="Radical_activat_CS"/>
</dbReference>
<dbReference type="InterPro" id="IPR013785">
    <property type="entry name" value="Aldolase_TIM"/>
</dbReference>
<keyword evidence="4" id="KW-0949">S-adenosyl-L-methionine</keyword>
<name>A0A832QF94_9BACT</name>
<evidence type="ECO:0000313" key="10">
    <source>
        <dbReference type="EMBL" id="HHX99427.1"/>
    </source>
</evidence>
<sequence>MILKIGGLEKVSLLDYPGKVSVVLFTYGCNLKCSFCHNPELVIYPLDSDIEIKEEEFFHYLKGRKGLIDAVVITGGEPLIWKDIGLLIERIREMDFLIKLDTNGFFPKELKQLLKKGLLDYIAMDVKWSKDDYTKFSGDKKAVEKVEKSIEIIMNSGIDYEFRTTVVKGIHSIEDGAKIAAMIKGAKKYYIQNFRSGKTIDETLDSSNSFTEKELKQILLGAKKHVENSYIR</sequence>
<evidence type="ECO:0000256" key="8">
    <source>
        <dbReference type="ARBA" id="ARBA00023014"/>
    </source>
</evidence>
<feature type="domain" description="Radical SAM core" evidence="9">
    <location>
        <begin position="15"/>
        <end position="232"/>
    </location>
</feature>
<dbReference type="InterPro" id="IPR007197">
    <property type="entry name" value="rSAM"/>
</dbReference>
<dbReference type="PANTHER" id="PTHR11228">
    <property type="entry name" value="RADICAL SAM DOMAIN PROTEIN"/>
    <property type="match status" value="1"/>
</dbReference>
<keyword evidence="8" id="KW-0411">Iron-sulfur</keyword>
<dbReference type="SFLD" id="SFLDG01067">
    <property type="entry name" value="SPASM/twitch_domain_containing"/>
    <property type="match status" value="1"/>
</dbReference>
<comment type="cofactor">
    <cofactor evidence="1">
        <name>[4Fe-4S] cluster</name>
        <dbReference type="ChEBI" id="CHEBI:49883"/>
    </cofactor>
</comment>
<comment type="caution">
    <text evidence="10">The sequence shown here is derived from an EMBL/GenBank/DDBJ whole genome shotgun (WGS) entry which is preliminary data.</text>
</comment>
<keyword evidence="3" id="KW-0004">4Fe-4S</keyword>
<dbReference type="EMBL" id="DUTP01000003">
    <property type="protein sequence ID" value="HHX99427.1"/>
    <property type="molecule type" value="Genomic_DNA"/>
</dbReference>
<dbReference type="PROSITE" id="PS51918">
    <property type="entry name" value="RADICAL_SAM"/>
    <property type="match status" value="1"/>
</dbReference>
<dbReference type="Proteomes" id="UP000576550">
    <property type="component" value="Unassembled WGS sequence"/>
</dbReference>
<comment type="similarity">
    <text evidence="2">Belongs to the organic radical-activating enzymes family.</text>
</comment>
<dbReference type="SFLD" id="SFLDG01094">
    <property type="entry name" value="Uncharacterised_Radical_SAM_Su"/>
    <property type="match status" value="1"/>
</dbReference>
<evidence type="ECO:0000256" key="7">
    <source>
        <dbReference type="ARBA" id="ARBA00023004"/>
    </source>
</evidence>